<keyword evidence="3" id="KW-1185">Reference proteome</keyword>
<name>A0AA90N940_9ACTN</name>
<feature type="transmembrane region" description="Helical" evidence="1">
    <location>
        <begin position="83"/>
        <end position="99"/>
    </location>
</feature>
<dbReference type="RefSeq" id="WP_305110957.1">
    <property type="nucleotide sequence ID" value="NZ_JAUTIX010000003.1"/>
</dbReference>
<evidence type="ECO:0000313" key="2">
    <source>
        <dbReference type="EMBL" id="MDP0397906.1"/>
    </source>
</evidence>
<dbReference type="EMBL" id="JAUTIX010000003">
    <property type="protein sequence ID" value="MDP0397906.1"/>
    <property type="molecule type" value="Genomic_DNA"/>
</dbReference>
<sequence>MSDAYEFTVQSAAPLFLPLLAVIGASIGSVRHRDRALEIWQRWWLVVAAAGGSVWVGLSFLFAGDAMAEAIGFPAGNPFQFEIAFANVGFAFLAVIAAYRRRELRLALGLGYGIFLWGAAYGHVFQWFAHGDHQPGNTGGILVFDIGVPLLIVILALVARQGQSHPTGYVPRRRVPRGWVA</sequence>
<gene>
    <name evidence="2" type="ORF">Q7X28_08200</name>
</gene>
<dbReference type="Pfam" id="PF20589">
    <property type="entry name" value="DUF6790"/>
    <property type="match status" value="1"/>
</dbReference>
<keyword evidence="1" id="KW-1133">Transmembrane helix</keyword>
<keyword evidence="1" id="KW-0812">Transmembrane</keyword>
<organism evidence="2 3">
    <name type="scientific">Tsukamurella strandjordii</name>
    <dbReference type="NCBI Taxonomy" id="147577"/>
    <lineage>
        <taxon>Bacteria</taxon>
        <taxon>Bacillati</taxon>
        <taxon>Actinomycetota</taxon>
        <taxon>Actinomycetes</taxon>
        <taxon>Mycobacteriales</taxon>
        <taxon>Tsukamurellaceae</taxon>
        <taxon>Tsukamurella</taxon>
    </lineage>
</organism>
<dbReference type="Proteomes" id="UP001178281">
    <property type="component" value="Unassembled WGS sequence"/>
</dbReference>
<comment type="caution">
    <text evidence="2">The sequence shown here is derived from an EMBL/GenBank/DDBJ whole genome shotgun (WGS) entry which is preliminary data.</text>
</comment>
<reference evidence="2" key="1">
    <citation type="submission" date="2023-08" db="EMBL/GenBank/DDBJ databases">
        <title>The draft genome of Tsukamurella strandjordii strain 050030.</title>
        <authorList>
            <person name="Zhao F."/>
            <person name="Feng Y."/>
            <person name="Zong Z."/>
        </authorList>
    </citation>
    <scope>NUCLEOTIDE SEQUENCE</scope>
    <source>
        <strain evidence="2">050030</strain>
    </source>
</reference>
<feature type="transmembrane region" description="Helical" evidence="1">
    <location>
        <begin position="106"/>
        <end position="129"/>
    </location>
</feature>
<proteinExistence type="predicted"/>
<keyword evidence="1" id="KW-0472">Membrane</keyword>
<dbReference type="InterPro" id="IPR046740">
    <property type="entry name" value="DUF6790"/>
</dbReference>
<protein>
    <submittedName>
        <fullName evidence="2">Uncharacterized protein</fullName>
    </submittedName>
</protein>
<accession>A0AA90N940</accession>
<evidence type="ECO:0000313" key="3">
    <source>
        <dbReference type="Proteomes" id="UP001178281"/>
    </source>
</evidence>
<evidence type="ECO:0000256" key="1">
    <source>
        <dbReference type="SAM" id="Phobius"/>
    </source>
</evidence>
<feature type="transmembrane region" description="Helical" evidence="1">
    <location>
        <begin position="12"/>
        <end position="31"/>
    </location>
</feature>
<feature type="transmembrane region" description="Helical" evidence="1">
    <location>
        <begin position="141"/>
        <end position="159"/>
    </location>
</feature>
<feature type="transmembrane region" description="Helical" evidence="1">
    <location>
        <begin position="43"/>
        <end position="63"/>
    </location>
</feature>
<dbReference type="AlphaFoldDB" id="A0AA90N940"/>